<feature type="transmembrane region" description="Helical" evidence="6">
    <location>
        <begin position="87"/>
        <end position="110"/>
    </location>
</feature>
<evidence type="ECO:0000256" key="1">
    <source>
        <dbReference type="ARBA" id="ARBA00004141"/>
    </source>
</evidence>
<dbReference type="EMBL" id="QXWK01000015">
    <property type="protein sequence ID" value="NBH61756.1"/>
    <property type="molecule type" value="Genomic_DNA"/>
</dbReference>
<sequence length="471" mass="50132">MDNKNNKGFNSNFGFLMASIGSAVGLGNLWSFPFKMGNMGGFVFLLCYLFFLVVVGYPLLMGEFAIGRKTGKAAIEGFENTNKSFKIFGIIETIVPYFLVAFYCTFGGYITKYLVASIGWLVGAGDLGTANAGEYFSGFISSGMPAILYMVAFWALTVLIVYLGTSGIEKFCKVAIPALIVCMIIIIIRAVTLPGAGEGLAFIFKPDMSAFKGTGWIGVLGAAGNQCFFSLSLASGCLIAYGAKLNKSENLEKNAAIVAVADTLVAVMAGVCIFPAVFAYGLEPGAGPGLLFSTMVTVFQNMGAIGPIFSVIFFLLVFFAALSSSIGMMEGGIQAMVDAQERKGKMGGRAKCVALTAVIALAGNLIVTGDGLGSSGWWNPLAALLGPEADKVWLDFFDLFAEGLLMPIGATGMAVMLGWTRLRFLDEEVSEGSDFKTKGFVHFCLKWLDPIICGILIIVSLDGFFDFTDLF</sequence>
<proteinExistence type="predicted"/>
<evidence type="ECO:0000256" key="4">
    <source>
        <dbReference type="ARBA" id="ARBA00022989"/>
    </source>
</evidence>
<dbReference type="CDD" id="cd10336">
    <property type="entry name" value="SLC6sbd_Tyt1-Like"/>
    <property type="match status" value="1"/>
</dbReference>
<organism evidence="7 8">
    <name type="scientific">Anaerotruncus colihominis</name>
    <dbReference type="NCBI Taxonomy" id="169435"/>
    <lineage>
        <taxon>Bacteria</taxon>
        <taxon>Bacillati</taxon>
        <taxon>Bacillota</taxon>
        <taxon>Clostridia</taxon>
        <taxon>Eubacteriales</taxon>
        <taxon>Oscillospiraceae</taxon>
        <taxon>Anaerotruncus</taxon>
    </lineage>
</organism>
<evidence type="ECO:0000256" key="3">
    <source>
        <dbReference type="ARBA" id="ARBA00022692"/>
    </source>
</evidence>
<dbReference type="InterPro" id="IPR000175">
    <property type="entry name" value="Na/ntran_symport"/>
</dbReference>
<name>A0A845QJJ9_9FIRM</name>
<reference evidence="7 8" key="1">
    <citation type="submission" date="2018-08" db="EMBL/GenBank/DDBJ databases">
        <title>Murine metabolic-syndrome-specific gut microbial biobank.</title>
        <authorList>
            <person name="Liu C."/>
        </authorList>
    </citation>
    <scope>NUCLEOTIDE SEQUENCE [LARGE SCALE GENOMIC DNA]</scope>
    <source>
        <strain evidence="7 8">28</strain>
    </source>
</reference>
<accession>A0A845QJJ9</accession>
<comment type="subcellular location">
    <subcellularLocation>
        <location evidence="1">Membrane</location>
        <topology evidence="1">Multi-pass membrane protein</topology>
    </subcellularLocation>
</comment>
<evidence type="ECO:0000313" key="8">
    <source>
        <dbReference type="Proteomes" id="UP000446866"/>
    </source>
</evidence>
<dbReference type="Pfam" id="PF00209">
    <property type="entry name" value="SNF"/>
    <property type="match status" value="2"/>
</dbReference>
<protein>
    <submittedName>
        <fullName evidence="7">Sodium-dependent transporter</fullName>
    </submittedName>
</protein>
<feature type="transmembrane region" description="Helical" evidence="6">
    <location>
        <begin position="399"/>
        <end position="419"/>
    </location>
</feature>
<keyword evidence="4 6" id="KW-1133">Transmembrane helix</keyword>
<dbReference type="AlphaFoldDB" id="A0A845QJJ9"/>
<feature type="transmembrane region" description="Helical" evidence="6">
    <location>
        <begin position="216"/>
        <end position="243"/>
    </location>
</feature>
<dbReference type="PROSITE" id="PS50267">
    <property type="entry name" value="NA_NEUROTRAN_SYMP_3"/>
    <property type="match status" value="1"/>
</dbReference>
<keyword evidence="8" id="KW-1185">Reference proteome</keyword>
<evidence type="ECO:0000256" key="5">
    <source>
        <dbReference type="ARBA" id="ARBA00023136"/>
    </source>
</evidence>
<dbReference type="PANTHER" id="PTHR42948">
    <property type="entry name" value="TRANSPORTER"/>
    <property type="match status" value="1"/>
</dbReference>
<feature type="transmembrane region" description="Helical" evidence="6">
    <location>
        <begin position="255"/>
        <end position="282"/>
    </location>
</feature>
<dbReference type="InterPro" id="IPR047218">
    <property type="entry name" value="YocR/YhdH-like"/>
</dbReference>
<feature type="transmembrane region" description="Helical" evidence="6">
    <location>
        <begin position="176"/>
        <end position="196"/>
    </location>
</feature>
<gene>
    <name evidence="7" type="ORF">D0435_08840</name>
</gene>
<dbReference type="SUPFAM" id="SSF161070">
    <property type="entry name" value="SNF-like"/>
    <property type="match status" value="1"/>
</dbReference>
<dbReference type="PANTHER" id="PTHR42948:SF1">
    <property type="entry name" value="TRANSPORTER"/>
    <property type="match status" value="1"/>
</dbReference>
<dbReference type="GO" id="GO:0016020">
    <property type="term" value="C:membrane"/>
    <property type="evidence" value="ECO:0007669"/>
    <property type="project" value="UniProtKB-SubCell"/>
</dbReference>
<comment type="caution">
    <text evidence="7">The sequence shown here is derived from an EMBL/GenBank/DDBJ whole genome shotgun (WGS) entry which is preliminary data.</text>
</comment>
<dbReference type="InterPro" id="IPR037272">
    <property type="entry name" value="SNS_sf"/>
</dbReference>
<dbReference type="RefSeq" id="WP_160202042.1">
    <property type="nucleotide sequence ID" value="NZ_QXWK01000015.1"/>
</dbReference>
<keyword evidence="5 6" id="KW-0472">Membrane</keyword>
<evidence type="ECO:0000256" key="6">
    <source>
        <dbReference type="SAM" id="Phobius"/>
    </source>
</evidence>
<keyword evidence="3 6" id="KW-0812">Transmembrane</keyword>
<dbReference type="NCBIfam" id="NF037979">
    <property type="entry name" value="Na_transp"/>
    <property type="match status" value="1"/>
</dbReference>
<dbReference type="Proteomes" id="UP000446866">
    <property type="component" value="Unassembled WGS sequence"/>
</dbReference>
<feature type="transmembrane region" description="Helical" evidence="6">
    <location>
        <begin position="302"/>
        <end position="322"/>
    </location>
</feature>
<feature type="transmembrane region" description="Helical" evidence="6">
    <location>
        <begin position="12"/>
        <end position="30"/>
    </location>
</feature>
<dbReference type="PRINTS" id="PR00176">
    <property type="entry name" value="NANEUSMPORT"/>
</dbReference>
<feature type="transmembrane region" description="Helical" evidence="6">
    <location>
        <begin position="146"/>
        <end position="164"/>
    </location>
</feature>
<feature type="transmembrane region" description="Helical" evidence="6">
    <location>
        <begin position="352"/>
        <end position="379"/>
    </location>
</feature>
<evidence type="ECO:0000256" key="2">
    <source>
        <dbReference type="ARBA" id="ARBA00022448"/>
    </source>
</evidence>
<feature type="transmembrane region" description="Helical" evidence="6">
    <location>
        <begin position="440"/>
        <end position="461"/>
    </location>
</feature>
<feature type="transmembrane region" description="Helical" evidence="6">
    <location>
        <begin position="42"/>
        <end position="66"/>
    </location>
</feature>
<keyword evidence="2" id="KW-0813">Transport</keyword>
<evidence type="ECO:0000313" key="7">
    <source>
        <dbReference type="EMBL" id="NBH61756.1"/>
    </source>
</evidence>